<accession>A0A917DBG2</accession>
<reference evidence="2" key="1">
    <citation type="journal article" date="2014" name="Int. J. Syst. Evol. Microbiol.">
        <title>Complete genome sequence of Corynebacterium casei LMG S-19264T (=DSM 44701T), isolated from a smear-ripened cheese.</title>
        <authorList>
            <consortium name="US DOE Joint Genome Institute (JGI-PGF)"/>
            <person name="Walter F."/>
            <person name="Albersmeier A."/>
            <person name="Kalinowski J."/>
            <person name="Ruckert C."/>
        </authorList>
    </citation>
    <scope>NUCLEOTIDE SEQUENCE</scope>
    <source>
        <strain evidence="2">CGMCC 1.12506</strain>
    </source>
</reference>
<reference evidence="2" key="2">
    <citation type="submission" date="2020-09" db="EMBL/GenBank/DDBJ databases">
        <authorList>
            <person name="Sun Q."/>
            <person name="Zhou Y."/>
        </authorList>
    </citation>
    <scope>NUCLEOTIDE SEQUENCE</scope>
    <source>
        <strain evidence="2">CGMCC 1.12506</strain>
    </source>
</reference>
<dbReference type="PANTHER" id="PTHR10859">
    <property type="entry name" value="GLYCOSYL TRANSFERASE"/>
    <property type="match status" value="1"/>
</dbReference>
<comment type="caution">
    <text evidence="2">The sequence shown here is derived from an EMBL/GenBank/DDBJ whole genome shotgun (WGS) entry which is preliminary data.</text>
</comment>
<protein>
    <recommendedName>
        <fullName evidence="1">Glycosyltransferase 2-like domain-containing protein</fullName>
    </recommendedName>
</protein>
<proteinExistence type="predicted"/>
<dbReference type="InterPro" id="IPR029044">
    <property type="entry name" value="Nucleotide-diphossugar_trans"/>
</dbReference>
<evidence type="ECO:0000259" key="1">
    <source>
        <dbReference type="Pfam" id="PF00535"/>
    </source>
</evidence>
<dbReference type="Gene3D" id="3.90.550.10">
    <property type="entry name" value="Spore Coat Polysaccharide Biosynthesis Protein SpsA, Chain A"/>
    <property type="match status" value="1"/>
</dbReference>
<name>A0A917DBG2_9FLAO</name>
<dbReference type="SUPFAM" id="SSF53448">
    <property type="entry name" value="Nucleotide-diphospho-sugar transferases"/>
    <property type="match status" value="1"/>
</dbReference>
<organism evidence="2 3">
    <name type="scientific">Flavobacterium orientale</name>
    <dbReference type="NCBI Taxonomy" id="1756020"/>
    <lineage>
        <taxon>Bacteria</taxon>
        <taxon>Pseudomonadati</taxon>
        <taxon>Bacteroidota</taxon>
        <taxon>Flavobacteriia</taxon>
        <taxon>Flavobacteriales</taxon>
        <taxon>Flavobacteriaceae</taxon>
        <taxon>Flavobacterium</taxon>
    </lineage>
</organism>
<keyword evidence="3" id="KW-1185">Reference proteome</keyword>
<dbReference type="GO" id="GO:0006487">
    <property type="term" value="P:protein N-linked glycosylation"/>
    <property type="evidence" value="ECO:0007669"/>
    <property type="project" value="TreeGrafter"/>
</dbReference>
<dbReference type="InterPro" id="IPR001173">
    <property type="entry name" value="Glyco_trans_2-like"/>
</dbReference>
<feature type="domain" description="Glycosyltransferase 2-like" evidence="1">
    <location>
        <begin position="9"/>
        <end position="172"/>
    </location>
</feature>
<dbReference type="RefSeq" id="WP_188361927.1">
    <property type="nucleotide sequence ID" value="NZ_BMFG01000005.1"/>
</dbReference>
<dbReference type="AlphaFoldDB" id="A0A917DBG2"/>
<evidence type="ECO:0000313" key="2">
    <source>
        <dbReference type="EMBL" id="GGD25805.1"/>
    </source>
</evidence>
<dbReference type="EMBL" id="BMFG01000005">
    <property type="protein sequence ID" value="GGD25805.1"/>
    <property type="molecule type" value="Genomic_DNA"/>
</dbReference>
<sequence>MTNSTNALLIIPFYNEGNRMIGEELSLAFETHPNLDFLLVDDGSTDTTASLLLQFEKKHSNVASLLLSKNSGKAEAIRNGVKTSEGKKYDFIGYLDADLATPISEMNHLLYFAKQHTNYSFLMGSRIKRLGSKIERYSYRHYIGRVFATIISGVILKTPIYDTQCGAKIMKQELAFALFEKPFLTRWLFDVELLLRMKQLNSDFYKEVYEYPLETWIEKGNSKIRIKDMLALPFQLIKIYRAYV</sequence>
<dbReference type="Pfam" id="PF00535">
    <property type="entry name" value="Glycos_transf_2"/>
    <property type="match status" value="1"/>
</dbReference>
<dbReference type="Proteomes" id="UP000625735">
    <property type="component" value="Unassembled WGS sequence"/>
</dbReference>
<dbReference type="PANTHER" id="PTHR10859:SF91">
    <property type="entry name" value="DOLICHYL-PHOSPHATE BETA-GLUCOSYLTRANSFERASE"/>
    <property type="match status" value="1"/>
</dbReference>
<evidence type="ECO:0000313" key="3">
    <source>
        <dbReference type="Proteomes" id="UP000625735"/>
    </source>
</evidence>
<gene>
    <name evidence="2" type="ORF">GCM10011343_14860</name>
</gene>